<proteinExistence type="predicted"/>
<dbReference type="Pfam" id="PF01522">
    <property type="entry name" value="Polysacc_deac_1"/>
    <property type="match status" value="1"/>
</dbReference>
<dbReference type="PANTHER" id="PTHR47561">
    <property type="entry name" value="POLYSACCHARIDE DEACETYLASE FAMILY PROTEIN (AFU_ORTHOLOGUE AFUA_6G05030)"/>
    <property type="match status" value="1"/>
</dbReference>
<name>A0A4U1CRT8_9SPHI</name>
<gene>
    <name evidence="2" type="ORF">FA048_08290</name>
</gene>
<dbReference type="EMBL" id="SWBR01000002">
    <property type="protein sequence ID" value="TKC10186.1"/>
    <property type="molecule type" value="Genomic_DNA"/>
</dbReference>
<dbReference type="InterPro" id="IPR002509">
    <property type="entry name" value="NODB_dom"/>
</dbReference>
<comment type="caution">
    <text evidence="2">The sequence shown here is derived from an EMBL/GenBank/DDBJ whole genome shotgun (WGS) entry which is preliminary data.</text>
</comment>
<dbReference type="AlphaFoldDB" id="A0A4U1CRT8"/>
<reference evidence="2 3" key="1">
    <citation type="submission" date="2019-04" db="EMBL/GenBank/DDBJ databases">
        <title>Pedobacter sp. RP-3-22 sp. nov., isolated from Arctic soil.</title>
        <authorList>
            <person name="Dahal R.H."/>
            <person name="Kim D.-U."/>
        </authorList>
    </citation>
    <scope>NUCLEOTIDE SEQUENCE [LARGE SCALE GENOMIC DNA]</scope>
    <source>
        <strain evidence="2 3">RP-3-22</strain>
    </source>
</reference>
<sequence length="258" mass="30101">MILLSFDIEEFDMPFEYGKELSFDEQIRISTTGSHIILDLLAKHKIKATFFSTATFAINAIEVINRIKNEGHELASHTYYHSKFEVADLLNSRLKLEELSGTQVSGFRMPRMMPVSNEEIEKAGYTYNSSINPTLLPGRYNNLKVSRTHFKIGNVLQLPASVSPFRIPLFWLSFHNFPFWYYKYLAKRTIKKDGYLNIYFHPWEFTDLTDKEKYGFPSYVSKNSGEQMTARMDNFMKWIIAQNYKCGTIHSFTESLSK</sequence>
<dbReference type="InterPro" id="IPR045235">
    <property type="entry name" value="PuuE_HpPgdA-like"/>
</dbReference>
<evidence type="ECO:0000313" key="3">
    <source>
        <dbReference type="Proteomes" id="UP000309488"/>
    </source>
</evidence>
<dbReference type="GO" id="GO:0005975">
    <property type="term" value="P:carbohydrate metabolic process"/>
    <property type="evidence" value="ECO:0007669"/>
    <property type="project" value="InterPro"/>
</dbReference>
<dbReference type="Gene3D" id="3.20.20.370">
    <property type="entry name" value="Glycoside hydrolase/deacetylase"/>
    <property type="match status" value="1"/>
</dbReference>
<evidence type="ECO:0000259" key="1">
    <source>
        <dbReference type="Pfam" id="PF01522"/>
    </source>
</evidence>
<accession>A0A4U1CRT8</accession>
<dbReference type="GO" id="GO:0016810">
    <property type="term" value="F:hydrolase activity, acting on carbon-nitrogen (but not peptide) bonds"/>
    <property type="evidence" value="ECO:0007669"/>
    <property type="project" value="InterPro"/>
</dbReference>
<evidence type="ECO:0000313" key="2">
    <source>
        <dbReference type="EMBL" id="TKC10186.1"/>
    </source>
</evidence>
<dbReference type="CDD" id="cd10941">
    <property type="entry name" value="CE4_PuuE_HpPgdA_like_2"/>
    <property type="match status" value="1"/>
</dbReference>
<dbReference type="Proteomes" id="UP000309488">
    <property type="component" value="Unassembled WGS sequence"/>
</dbReference>
<dbReference type="RefSeq" id="WP_136839776.1">
    <property type="nucleotide sequence ID" value="NZ_SWBR01000002.1"/>
</dbReference>
<organism evidence="2 3">
    <name type="scientific">Pedobacter polaris</name>
    <dbReference type="NCBI Taxonomy" id="2571273"/>
    <lineage>
        <taxon>Bacteria</taxon>
        <taxon>Pseudomonadati</taxon>
        <taxon>Bacteroidota</taxon>
        <taxon>Sphingobacteriia</taxon>
        <taxon>Sphingobacteriales</taxon>
        <taxon>Sphingobacteriaceae</taxon>
        <taxon>Pedobacter</taxon>
    </lineage>
</organism>
<dbReference type="OrthoDB" id="9806342at2"/>
<feature type="domain" description="NodB homology" evidence="1">
    <location>
        <begin position="21"/>
        <end position="111"/>
    </location>
</feature>
<dbReference type="SUPFAM" id="SSF88713">
    <property type="entry name" value="Glycoside hydrolase/deacetylase"/>
    <property type="match status" value="1"/>
</dbReference>
<keyword evidence="3" id="KW-1185">Reference proteome</keyword>
<dbReference type="InterPro" id="IPR011330">
    <property type="entry name" value="Glyco_hydro/deAcase_b/a-brl"/>
</dbReference>
<dbReference type="PANTHER" id="PTHR47561:SF1">
    <property type="entry name" value="POLYSACCHARIDE DEACETYLASE FAMILY PROTEIN (AFU_ORTHOLOGUE AFUA_6G05030)"/>
    <property type="match status" value="1"/>
</dbReference>
<protein>
    <submittedName>
        <fullName evidence="2">DUF3473 domain-containing protein</fullName>
    </submittedName>
</protein>